<accession>A0A4D7B2W3</accession>
<feature type="region of interest" description="Disordered" evidence="6">
    <location>
        <begin position="312"/>
        <end position="337"/>
    </location>
</feature>
<keyword evidence="5 7" id="KW-0472">Membrane</keyword>
<evidence type="ECO:0000256" key="7">
    <source>
        <dbReference type="SAM" id="Phobius"/>
    </source>
</evidence>
<dbReference type="EMBL" id="CP039690">
    <property type="protein sequence ID" value="QCI67874.1"/>
    <property type="molecule type" value="Genomic_DNA"/>
</dbReference>
<dbReference type="Pfam" id="PF02653">
    <property type="entry name" value="BPD_transp_2"/>
    <property type="match status" value="1"/>
</dbReference>
<feature type="transmembrane region" description="Helical" evidence="7">
    <location>
        <begin position="286"/>
        <end position="305"/>
    </location>
</feature>
<keyword evidence="9" id="KW-1185">Reference proteome</keyword>
<dbReference type="KEGG" id="pstg:E8M01_28785"/>
<dbReference type="InterPro" id="IPR043428">
    <property type="entry name" value="LivM-like"/>
</dbReference>
<evidence type="ECO:0000313" key="8">
    <source>
        <dbReference type="EMBL" id="QCI67874.1"/>
    </source>
</evidence>
<evidence type="ECO:0000256" key="6">
    <source>
        <dbReference type="SAM" id="MobiDB-lite"/>
    </source>
</evidence>
<name>A0A4D7B2W3_9HYPH</name>
<feature type="transmembrane region" description="Helical" evidence="7">
    <location>
        <begin position="6"/>
        <end position="24"/>
    </location>
</feature>
<dbReference type="GO" id="GO:0005886">
    <property type="term" value="C:plasma membrane"/>
    <property type="evidence" value="ECO:0007669"/>
    <property type="project" value="UniProtKB-SubCell"/>
</dbReference>
<keyword evidence="2" id="KW-1003">Cell membrane</keyword>
<dbReference type="RefSeq" id="WP_136963297.1">
    <property type="nucleotide sequence ID" value="NZ_CP039690.1"/>
</dbReference>
<keyword evidence="4 7" id="KW-1133">Transmembrane helix</keyword>
<dbReference type="GO" id="GO:0015658">
    <property type="term" value="F:branched-chain amino acid transmembrane transporter activity"/>
    <property type="evidence" value="ECO:0007669"/>
    <property type="project" value="InterPro"/>
</dbReference>
<dbReference type="PANTHER" id="PTHR30482">
    <property type="entry name" value="HIGH-AFFINITY BRANCHED-CHAIN AMINO ACID TRANSPORT SYSTEM PERMEASE"/>
    <property type="match status" value="1"/>
</dbReference>
<sequence length="337" mass="35085">MTRTQLSLAAAGTIIGLVLLGLVLPNWLQFLATMAASHGIVSLGILLIMRGGLVSFGQGMVFALGGYAVALCVIKLGITDALLLLVIGGAVAGLIGAVTGPLLARYSGIFFGMLTLALSMVLYGILIKSTALGGSDGFNIPRPSLFGRRLEGPSGDYALYVLAILTTGLASWATAMHIRSARGLVTQAIQANPLRVEYLGTSVQSVMATNFALAAVLGGLGGALTVLALGHIEPTFAFWTQSGEFVFVAILAGSKSVIAIFVASLALELVRSFSSLYFPNTWQMALGLFLLAIILFLPNGIGSLWTTRAASRRAAEEPTEPAREATRQPASAREGTS</sequence>
<feature type="transmembrane region" description="Helical" evidence="7">
    <location>
        <begin position="81"/>
        <end position="103"/>
    </location>
</feature>
<dbReference type="OrthoDB" id="9804361at2"/>
<proteinExistence type="predicted"/>
<evidence type="ECO:0000313" key="9">
    <source>
        <dbReference type="Proteomes" id="UP000298781"/>
    </source>
</evidence>
<comment type="subcellular location">
    <subcellularLocation>
        <location evidence="1">Cell membrane</location>
        <topology evidence="1">Multi-pass membrane protein</topology>
    </subcellularLocation>
</comment>
<evidence type="ECO:0000256" key="2">
    <source>
        <dbReference type="ARBA" id="ARBA00022475"/>
    </source>
</evidence>
<dbReference type="CDD" id="cd06581">
    <property type="entry name" value="TM_PBP1_LivM_like"/>
    <property type="match status" value="1"/>
</dbReference>
<dbReference type="AlphaFoldDB" id="A0A4D7B2W3"/>
<organism evidence="8 9">
    <name type="scientific">Phreatobacter stygius</name>
    <dbReference type="NCBI Taxonomy" id="1940610"/>
    <lineage>
        <taxon>Bacteria</taxon>
        <taxon>Pseudomonadati</taxon>
        <taxon>Pseudomonadota</taxon>
        <taxon>Alphaproteobacteria</taxon>
        <taxon>Hyphomicrobiales</taxon>
        <taxon>Phreatobacteraceae</taxon>
        <taxon>Phreatobacter</taxon>
    </lineage>
</organism>
<gene>
    <name evidence="8" type="ORF">E8M01_28785</name>
</gene>
<feature type="compositionally biased region" description="Basic and acidic residues" evidence="6">
    <location>
        <begin position="313"/>
        <end position="326"/>
    </location>
</feature>
<feature type="transmembrane region" description="Helical" evidence="7">
    <location>
        <begin position="244"/>
        <end position="266"/>
    </location>
</feature>
<evidence type="ECO:0000256" key="5">
    <source>
        <dbReference type="ARBA" id="ARBA00023136"/>
    </source>
</evidence>
<feature type="transmembrane region" description="Helical" evidence="7">
    <location>
        <begin position="55"/>
        <end position="74"/>
    </location>
</feature>
<evidence type="ECO:0000256" key="3">
    <source>
        <dbReference type="ARBA" id="ARBA00022692"/>
    </source>
</evidence>
<protein>
    <submittedName>
        <fullName evidence="8">Branched-chain amino acid ABC transporter permease</fullName>
    </submittedName>
</protein>
<feature type="transmembrane region" description="Helical" evidence="7">
    <location>
        <begin position="109"/>
        <end position="127"/>
    </location>
</feature>
<evidence type="ECO:0000256" key="1">
    <source>
        <dbReference type="ARBA" id="ARBA00004651"/>
    </source>
</evidence>
<reference evidence="8 9" key="1">
    <citation type="submission" date="2019-04" db="EMBL/GenBank/DDBJ databases">
        <title>Phreatobacter aquaticus sp. nov.</title>
        <authorList>
            <person name="Choi A."/>
        </authorList>
    </citation>
    <scope>NUCLEOTIDE SEQUENCE [LARGE SCALE GENOMIC DNA]</scope>
    <source>
        <strain evidence="8 9">KCTC 52518</strain>
    </source>
</reference>
<dbReference type="Proteomes" id="UP000298781">
    <property type="component" value="Chromosome"/>
</dbReference>
<keyword evidence="3 7" id="KW-0812">Transmembrane</keyword>
<dbReference type="PANTHER" id="PTHR30482:SF17">
    <property type="entry name" value="ABC TRANSPORTER ATP-BINDING PROTEIN"/>
    <property type="match status" value="1"/>
</dbReference>
<dbReference type="InterPro" id="IPR001851">
    <property type="entry name" value="ABC_transp_permease"/>
</dbReference>
<evidence type="ECO:0000256" key="4">
    <source>
        <dbReference type="ARBA" id="ARBA00022989"/>
    </source>
</evidence>
<feature type="transmembrane region" description="Helical" evidence="7">
    <location>
        <begin position="157"/>
        <end position="175"/>
    </location>
</feature>
<feature type="transmembrane region" description="Helical" evidence="7">
    <location>
        <begin position="211"/>
        <end position="232"/>
    </location>
</feature>